<dbReference type="Pfam" id="PF00561">
    <property type="entry name" value="Abhydrolase_1"/>
    <property type="match status" value="1"/>
</dbReference>
<gene>
    <name evidence="4" type="ORF">S01H1_56888</name>
</gene>
<dbReference type="NCBIfam" id="TIGR01250">
    <property type="entry name" value="pro_imino_pep_2"/>
    <property type="match status" value="1"/>
</dbReference>
<comment type="similarity">
    <text evidence="1">Belongs to the peptidase S33 family.</text>
</comment>
<accession>X0XB31</accession>
<name>X0XB31_9ZZZZ</name>
<feature type="domain" description="AB hydrolase-1" evidence="3">
    <location>
        <begin position="32"/>
        <end position="137"/>
    </location>
</feature>
<dbReference type="InterPro" id="IPR005945">
    <property type="entry name" value="Pro_imino_pep"/>
</dbReference>
<dbReference type="InterPro" id="IPR029058">
    <property type="entry name" value="AB_hydrolase_fold"/>
</dbReference>
<dbReference type="InterPro" id="IPR002410">
    <property type="entry name" value="Peptidase_S33"/>
</dbReference>
<evidence type="ECO:0000256" key="2">
    <source>
        <dbReference type="ARBA" id="ARBA00022801"/>
    </source>
</evidence>
<comment type="caution">
    <text evidence="4">The sequence shown here is derived from an EMBL/GenBank/DDBJ whole genome shotgun (WGS) entry which is preliminary data.</text>
</comment>
<dbReference type="GO" id="GO:0008233">
    <property type="term" value="F:peptidase activity"/>
    <property type="evidence" value="ECO:0007669"/>
    <property type="project" value="InterPro"/>
</dbReference>
<dbReference type="AlphaFoldDB" id="X0XB31"/>
<protein>
    <recommendedName>
        <fullName evidence="3">AB hydrolase-1 domain-containing protein</fullName>
    </recommendedName>
</protein>
<dbReference type="InterPro" id="IPR000073">
    <property type="entry name" value="AB_hydrolase_1"/>
</dbReference>
<evidence type="ECO:0000256" key="1">
    <source>
        <dbReference type="ARBA" id="ARBA00010088"/>
    </source>
</evidence>
<dbReference type="SUPFAM" id="SSF53474">
    <property type="entry name" value="alpha/beta-Hydrolases"/>
    <property type="match status" value="1"/>
</dbReference>
<sequence length="177" mass="19465">MGGQTPEVREGYVPVPGGQVWFRAVGSRAAVPLLTLHGGPGAGHDYLETLEELASDRPVVFYDQLGCGRSDQPDDRSLWRIERFVEEVNAVREALELDRVHLLGQSWGGWLAIEYMLTKPAGVVSLVLASTSASIPEFVRESTRLKAELPADVRETLERYETAGELHHPDYVAAVLA</sequence>
<evidence type="ECO:0000259" key="3">
    <source>
        <dbReference type="Pfam" id="PF00561"/>
    </source>
</evidence>
<dbReference type="PANTHER" id="PTHR43798:SF33">
    <property type="entry name" value="HYDROLASE, PUTATIVE (AFU_ORTHOLOGUE AFUA_2G14860)-RELATED"/>
    <property type="match status" value="1"/>
</dbReference>
<proteinExistence type="inferred from homology"/>
<dbReference type="GO" id="GO:0016020">
    <property type="term" value="C:membrane"/>
    <property type="evidence" value="ECO:0007669"/>
    <property type="project" value="TreeGrafter"/>
</dbReference>
<keyword evidence="2" id="KW-0378">Hydrolase</keyword>
<dbReference type="GO" id="GO:0006508">
    <property type="term" value="P:proteolysis"/>
    <property type="evidence" value="ECO:0007669"/>
    <property type="project" value="InterPro"/>
</dbReference>
<dbReference type="PRINTS" id="PR00793">
    <property type="entry name" value="PROAMNOPTASE"/>
</dbReference>
<feature type="non-terminal residue" evidence="4">
    <location>
        <position position="177"/>
    </location>
</feature>
<reference evidence="4" key="1">
    <citation type="journal article" date="2014" name="Front. Microbiol.">
        <title>High frequency of phylogenetically diverse reductive dehalogenase-homologous genes in deep subseafloor sedimentary metagenomes.</title>
        <authorList>
            <person name="Kawai M."/>
            <person name="Futagami T."/>
            <person name="Toyoda A."/>
            <person name="Takaki Y."/>
            <person name="Nishi S."/>
            <person name="Hori S."/>
            <person name="Arai W."/>
            <person name="Tsubouchi T."/>
            <person name="Morono Y."/>
            <person name="Uchiyama I."/>
            <person name="Ito T."/>
            <person name="Fujiyama A."/>
            <person name="Inagaki F."/>
            <person name="Takami H."/>
        </authorList>
    </citation>
    <scope>NUCLEOTIDE SEQUENCE</scope>
    <source>
        <strain evidence="4">Expedition CK06-06</strain>
    </source>
</reference>
<dbReference type="Gene3D" id="3.40.50.1820">
    <property type="entry name" value="alpha/beta hydrolase"/>
    <property type="match status" value="1"/>
</dbReference>
<dbReference type="EMBL" id="BARS01037074">
    <property type="protein sequence ID" value="GAG22151.1"/>
    <property type="molecule type" value="Genomic_DNA"/>
</dbReference>
<dbReference type="PANTHER" id="PTHR43798">
    <property type="entry name" value="MONOACYLGLYCEROL LIPASE"/>
    <property type="match status" value="1"/>
</dbReference>
<dbReference type="InterPro" id="IPR050266">
    <property type="entry name" value="AB_hydrolase_sf"/>
</dbReference>
<evidence type="ECO:0000313" key="4">
    <source>
        <dbReference type="EMBL" id="GAG22151.1"/>
    </source>
</evidence>
<organism evidence="4">
    <name type="scientific">marine sediment metagenome</name>
    <dbReference type="NCBI Taxonomy" id="412755"/>
    <lineage>
        <taxon>unclassified sequences</taxon>
        <taxon>metagenomes</taxon>
        <taxon>ecological metagenomes</taxon>
    </lineage>
</organism>